<dbReference type="EMBL" id="JAVHJM010000002">
    <property type="protein sequence ID" value="KAK6518699.1"/>
    <property type="molecule type" value="Genomic_DNA"/>
</dbReference>
<evidence type="ECO:0000313" key="2">
    <source>
        <dbReference type="Proteomes" id="UP001307849"/>
    </source>
</evidence>
<dbReference type="AlphaFoldDB" id="A0AAN8S0F7"/>
<comment type="caution">
    <text evidence="1">The sequence shown here is derived from an EMBL/GenBank/DDBJ whole genome shotgun (WGS) entry which is preliminary data.</text>
</comment>
<evidence type="ECO:0000313" key="1">
    <source>
        <dbReference type="EMBL" id="KAK6518699.1"/>
    </source>
</evidence>
<keyword evidence="2" id="KW-1185">Reference proteome</keyword>
<dbReference type="Proteomes" id="UP001307849">
    <property type="component" value="Unassembled WGS sequence"/>
</dbReference>
<name>A0AAN8S0F7_9PEZI</name>
<reference evidence="1 2" key="1">
    <citation type="submission" date="2019-10" db="EMBL/GenBank/DDBJ databases">
        <authorList>
            <person name="Palmer J.M."/>
        </authorList>
    </citation>
    <scope>NUCLEOTIDE SEQUENCE [LARGE SCALE GENOMIC DNA]</scope>
    <source>
        <strain evidence="1 2">TWF506</strain>
    </source>
</reference>
<protein>
    <submittedName>
        <fullName evidence="1">Uncharacterized protein</fullName>
    </submittedName>
</protein>
<accession>A0AAN8S0F7</accession>
<organism evidence="1 2">
    <name type="scientific">Arthrobotrys conoides</name>
    <dbReference type="NCBI Taxonomy" id="74498"/>
    <lineage>
        <taxon>Eukaryota</taxon>
        <taxon>Fungi</taxon>
        <taxon>Dikarya</taxon>
        <taxon>Ascomycota</taxon>
        <taxon>Pezizomycotina</taxon>
        <taxon>Orbiliomycetes</taxon>
        <taxon>Orbiliales</taxon>
        <taxon>Orbiliaceae</taxon>
        <taxon>Arthrobotrys</taxon>
    </lineage>
</organism>
<sequence>MKTPTTLKLDLDTSFLFPHTRNHFSPSLHISITIPLSLLPSPQSPGSFGQIINYLLIFSSPSRFHSLLIQDHLTAPSQLHLERL</sequence>
<gene>
    <name evidence="1" type="ORF">TWF506_005837</name>
</gene>
<proteinExistence type="predicted"/>